<accession>A0A382WQS3</accession>
<evidence type="ECO:0000313" key="2">
    <source>
        <dbReference type="EMBL" id="SVD61212.1"/>
    </source>
</evidence>
<dbReference type="Gene3D" id="3.50.50.60">
    <property type="entry name" value="FAD/NAD(P)-binding domain"/>
    <property type="match status" value="1"/>
</dbReference>
<proteinExistence type="predicted"/>
<reference evidence="2" key="1">
    <citation type="submission" date="2018-05" db="EMBL/GenBank/DDBJ databases">
        <authorList>
            <person name="Lanie J.A."/>
            <person name="Ng W.-L."/>
            <person name="Kazmierczak K.M."/>
            <person name="Andrzejewski T.M."/>
            <person name="Davidsen T.M."/>
            <person name="Wayne K.J."/>
            <person name="Tettelin H."/>
            <person name="Glass J.I."/>
            <person name="Rusch D."/>
            <person name="Podicherti R."/>
            <person name="Tsui H.-C.T."/>
            <person name="Winkler M.E."/>
        </authorList>
    </citation>
    <scope>NUCLEOTIDE SEQUENCE</scope>
</reference>
<feature type="domain" description="FAD dependent oxidoreductase" evidence="1">
    <location>
        <begin position="1"/>
        <end position="46"/>
    </location>
</feature>
<gene>
    <name evidence="2" type="ORF">METZ01_LOCUS414066</name>
</gene>
<feature type="non-terminal residue" evidence="2">
    <location>
        <position position="70"/>
    </location>
</feature>
<name>A0A382WQS3_9ZZZZ</name>
<dbReference type="Pfam" id="PF01266">
    <property type="entry name" value="DAO"/>
    <property type="match status" value="1"/>
</dbReference>
<dbReference type="SUPFAM" id="SSF51971">
    <property type="entry name" value="Nucleotide-binding domain"/>
    <property type="match status" value="1"/>
</dbReference>
<dbReference type="InterPro" id="IPR006076">
    <property type="entry name" value="FAD-dep_OxRdtase"/>
</dbReference>
<dbReference type="EMBL" id="UINC01161812">
    <property type="protein sequence ID" value="SVD61212.1"/>
    <property type="molecule type" value="Genomic_DNA"/>
</dbReference>
<feature type="non-terminal residue" evidence="2">
    <location>
        <position position="1"/>
    </location>
</feature>
<evidence type="ECO:0000259" key="1">
    <source>
        <dbReference type="Pfam" id="PF01266"/>
    </source>
</evidence>
<protein>
    <recommendedName>
        <fullName evidence="1">FAD dependent oxidoreductase domain-containing protein</fullName>
    </recommendedName>
</protein>
<dbReference type="AlphaFoldDB" id="A0A382WQS3"/>
<sequence length="70" mass="7256">VIGGGAIGLNSAYYLRKAGREVTVLERNSFGEGCSFGNAGLICPSHLIPLSAPGVIAQGIKWMFDGSSPF</sequence>
<organism evidence="2">
    <name type="scientific">marine metagenome</name>
    <dbReference type="NCBI Taxonomy" id="408172"/>
    <lineage>
        <taxon>unclassified sequences</taxon>
        <taxon>metagenomes</taxon>
        <taxon>ecological metagenomes</taxon>
    </lineage>
</organism>
<dbReference type="InterPro" id="IPR036188">
    <property type="entry name" value="FAD/NAD-bd_sf"/>
</dbReference>